<protein>
    <recommendedName>
        <fullName evidence="8">Abasic site processing protein</fullName>
        <ecNumber evidence="8">3.4.-.-</ecNumber>
    </recommendedName>
</protein>
<evidence type="ECO:0000256" key="5">
    <source>
        <dbReference type="ARBA" id="ARBA00023124"/>
    </source>
</evidence>
<dbReference type="GO" id="GO:0008233">
    <property type="term" value="F:peptidase activity"/>
    <property type="evidence" value="ECO:0007669"/>
    <property type="project" value="UniProtKB-KW"/>
</dbReference>
<dbReference type="Pfam" id="PF02586">
    <property type="entry name" value="SRAP"/>
    <property type="match status" value="1"/>
</dbReference>
<dbReference type="AlphaFoldDB" id="A0A941DRX0"/>
<dbReference type="PANTHER" id="PTHR13604">
    <property type="entry name" value="DC12-RELATED"/>
    <property type="match status" value="1"/>
</dbReference>
<dbReference type="EC" id="3.4.-.-" evidence="8"/>
<dbReference type="PANTHER" id="PTHR13604:SF0">
    <property type="entry name" value="ABASIC SITE PROCESSING PROTEIN HMCES"/>
    <property type="match status" value="1"/>
</dbReference>
<comment type="caution">
    <text evidence="9">The sequence shown here is derived from an EMBL/GenBank/DDBJ whole genome shotgun (WGS) entry which is preliminary data.</text>
</comment>
<keyword evidence="2 8" id="KW-0645">Protease</keyword>
<dbReference type="Gene3D" id="3.90.1680.10">
    <property type="entry name" value="SOS response associated peptidase-like"/>
    <property type="match status" value="1"/>
</dbReference>
<accession>A0A941DRX0</accession>
<gene>
    <name evidence="9" type="ORF">KDM89_12285</name>
</gene>
<keyword evidence="5" id="KW-0190">Covalent protein-DNA linkage</keyword>
<dbReference type="EMBL" id="JAGSPN010000008">
    <property type="protein sequence ID" value="MBR7782926.1"/>
    <property type="molecule type" value="Genomic_DNA"/>
</dbReference>
<evidence type="ECO:0000256" key="1">
    <source>
        <dbReference type="ARBA" id="ARBA00008136"/>
    </source>
</evidence>
<name>A0A941DRX0_9BURK</name>
<evidence type="ECO:0000256" key="2">
    <source>
        <dbReference type="ARBA" id="ARBA00022670"/>
    </source>
</evidence>
<dbReference type="GO" id="GO:0006508">
    <property type="term" value="P:proteolysis"/>
    <property type="evidence" value="ECO:0007669"/>
    <property type="project" value="UniProtKB-KW"/>
</dbReference>
<dbReference type="InterPro" id="IPR036590">
    <property type="entry name" value="SRAP-like"/>
</dbReference>
<evidence type="ECO:0000313" key="10">
    <source>
        <dbReference type="Proteomes" id="UP000680067"/>
    </source>
</evidence>
<keyword evidence="3" id="KW-0227">DNA damage</keyword>
<evidence type="ECO:0000256" key="8">
    <source>
        <dbReference type="RuleBase" id="RU364100"/>
    </source>
</evidence>
<dbReference type="Proteomes" id="UP000680067">
    <property type="component" value="Unassembled WGS sequence"/>
</dbReference>
<proteinExistence type="inferred from homology"/>
<keyword evidence="4 8" id="KW-0378">Hydrolase</keyword>
<keyword evidence="7" id="KW-0456">Lyase</keyword>
<keyword evidence="6" id="KW-0238">DNA-binding</keyword>
<evidence type="ECO:0000313" key="9">
    <source>
        <dbReference type="EMBL" id="MBR7782926.1"/>
    </source>
</evidence>
<evidence type="ECO:0000256" key="4">
    <source>
        <dbReference type="ARBA" id="ARBA00022801"/>
    </source>
</evidence>
<comment type="similarity">
    <text evidence="1 8">Belongs to the SOS response-associated peptidase family.</text>
</comment>
<reference evidence="9" key="1">
    <citation type="submission" date="2021-04" db="EMBL/GenBank/DDBJ databases">
        <title>novel species isolated from subtropical streams in China.</title>
        <authorList>
            <person name="Lu H."/>
        </authorList>
    </citation>
    <scope>NUCLEOTIDE SEQUENCE</scope>
    <source>
        <strain evidence="9">LFS511W</strain>
    </source>
</reference>
<dbReference type="GO" id="GO:0016829">
    <property type="term" value="F:lyase activity"/>
    <property type="evidence" value="ECO:0007669"/>
    <property type="project" value="UniProtKB-KW"/>
</dbReference>
<keyword evidence="10" id="KW-1185">Reference proteome</keyword>
<sequence>MCVNYTPSNRNTLEKHFAVNTEGLPEWKPEVWQDYAAPVIKPDHTGEREVVLAGFGLIARSEFPPGRKPFSTMNARAETIATLPSFSKHWQRQQRCLVPMQYFCEPCYENGRAQRWKIGTTNGKDFAVAGLYRSRRNPDGSIVHSFTQITVNADQHPLMSRFHPPGDEKRSLVVIPATDYDTWLNHPDPQLAAAMLRLPDAELLQAEPVDKTPEPQLSLF</sequence>
<evidence type="ECO:0000256" key="7">
    <source>
        <dbReference type="ARBA" id="ARBA00023239"/>
    </source>
</evidence>
<dbReference type="GO" id="GO:0106300">
    <property type="term" value="P:protein-DNA covalent cross-linking repair"/>
    <property type="evidence" value="ECO:0007669"/>
    <property type="project" value="InterPro"/>
</dbReference>
<dbReference type="SUPFAM" id="SSF143081">
    <property type="entry name" value="BB1717-like"/>
    <property type="match status" value="1"/>
</dbReference>
<evidence type="ECO:0000256" key="3">
    <source>
        <dbReference type="ARBA" id="ARBA00022763"/>
    </source>
</evidence>
<dbReference type="RefSeq" id="WP_212688219.1">
    <property type="nucleotide sequence ID" value="NZ_JAGSPN010000008.1"/>
</dbReference>
<dbReference type="GO" id="GO:0003697">
    <property type="term" value="F:single-stranded DNA binding"/>
    <property type="evidence" value="ECO:0007669"/>
    <property type="project" value="InterPro"/>
</dbReference>
<dbReference type="InterPro" id="IPR003738">
    <property type="entry name" value="SRAP"/>
</dbReference>
<evidence type="ECO:0000256" key="6">
    <source>
        <dbReference type="ARBA" id="ARBA00023125"/>
    </source>
</evidence>
<organism evidence="9 10">
    <name type="scientific">Undibacterium luofuense</name>
    <dbReference type="NCBI Taxonomy" id="2828733"/>
    <lineage>
        <taxon>Bacteria</taxon>
        <taxon>Pseudomonadati</taxon>
        <taxon>Pseudomonadota</taxon>
        <taxon>Betaproteobacteria</taxon>
        <taxon>Burkholderiales</taxon>
        <taxon>Oxalobacteraceae</taxon>
        <taxon>Undibacterium</taxon>
    </lineage>
</organism>